<dbReference type="PROSITE" id="PS00480">
    <property type="entry name" value="CITRATE_SYNTHASE"/>
    <property type="match status" value="1"/>
</dbReference>
<dbReference type="AlphaFoldDB" id="A0ABD6QPX8"/>
<dbReference type="FunFam" id="1.10.230.10:FF:000003">
    <property type="entry name" value="Citrate synthase"/>
    <property type="match status" value="1"/>
</dbReference>
<keyword evidence="3" id="KW-0816">Tricarboxylic acid cycle</keyword>
<dbReference type="CDD" id="cd06111">
    <property type="entry name" value="DsCS_like"/>
    <property type="match status" value="1"/>
</dbReference>
<evidence type="ECO:0000256" key="1">
    <source>
        <dbReference type="ARBA" id="ARBA00004751"/>
    </source>
</evidence>
<feature type="active site" evidence="7">
    <location>
        <position position="319"/>
    </location>
</feature>
<comment type="caution">
    <text evidence="9">The sequence shown here is derived from an EMBL/GenBank/DDBJ whole genome shotgun (WGS) entry which is preliminary data.</text>
</comment>
<sequence length="377" mass="41461">MTATANDTVTPSVHKGLAGVVVDTTAISKVVPETNSLTYRGYAVQDLAAHCSFEQVAYLLWHGELPTDQELALFSQRERASRRIDRSMQSLLAKIPDNCHPMDVVRTAISYLGAEDPEEDDSTPSANFAKSLRMFAVLPTIVAADMRRRRGLEPIAPHSHMGYAENFLNMCFGEVPDPVIVRAFEQSMILYAEHSFNASTFAARVVTSTQSDIYSAVTAAIGALKGSLHGGANEAVMHDMLEIGSAENVSQWLHGKLSRKDKVMGFGHRVYKNGDSRVPTMKAALQRVAAVRDGQRWLDLYERLEQNMLAATGIKPNLDFPTGPAYYLMGFDIPSFTPLFVMSRITGWTAHIMEQAGSNALIRPLSEYSGHPQRALA</sequence>
<dbReference type="InterPro" id="IPR011278">
    <property type="entry name" value="2-MeCitrate/Citrate_synth_II"/>
</dbReference>
<dbReference type="InterPro" id="IPR016142">
    <property type="entry name" value="Citrate_synth-like_lrg_a-sub"/>
</dbReference>
<dbReference type="Pfam" id="PF00285">
    <property type="entry name" value="Citrate_synt"/>
    <property type="match status" value="1"/>
</dbReference>
<dbReference type="InterPro" id="IPR019810">
    <property type="entry name" value="Citrate_synthase_AS"/>
</dbReference>
<evidence type="ECO:0000256" key="4">
    <source>
        <dbReference type="ARBA" id="ARBA00022679"/>
    </source>
</evidence>
<dbReference type="InterPro" id="IPR024176">
    <property type="entry name" value="Citrate_synthase_bac-typ"/>
</dbReference>
<evidence type="ECO:0000256" key="5">
    <source>
        <dbReference type="ARBA" id="ARBA00049288"/>
    </source>
</evidence>
<dbReference type="Gene3D" id="1.10.580.10">
    <property type="entry name" value="Citrate Synthase, domain 1"/>
    <property type="match status" value="1"/>
</dbReference>
<proteinExistence type="inferred from homology"/>
<evidence type="ECO:0000256" key="8">
    <source>
        <dbReference type="RuleBase" id="RU003406"/>
    </source>
</evidence>
<protein>
    <recommendedName>
        <fullName evidence="6">Citrate synthase</fullName>
    </recommendedName>
</protein>
<dbReference type="Proteomes" id="UP000187001">
    <property type="component" value="Unassembled WGS sequence"/>
</dbReference>
<comment type="similarity">
    <text evidence="2 6 8">Belongs to the citrate synthase family.</text>
</comment>
<keyword evidence="4 6" id="KW-0808">Transferase</keyword>
<organism evidence="9 10">
    <name type="scientific">Mycolicibacterium fortuitum</name>
    <name type="common">Mycobacterium fortuitum</name>
    <dbReference type="NCBI Taxonomy" id="1766"/>
    <lineage>
        <taxon>Bacteria</taxon>
        <taxon>Bacillati</taxon>
        <taxon>Actinomycetota</taxon>
        <taxon>Actinomycetes</taxon>
        <taxon>Mycobacteriales</taxon>
        <taxon>Mycobacteriaceae</taxon>
        <taxon>Mycolicibacterium</taxon>
    </lineage>
</organism>
<dbReference type="NCBIfam" id="TIGR01800">
    <property type="entry name" value="cit_synth_II"/>
    <property type="match status" value="1"/>
</dbReference>
<dbReference type="InterPro" id="IPR036969">
    <property type="entry name" value="Citrate_synthase_sf"/>
</dbReference>
<feature type="active site" evidence="7">
    <location>
        <position position="268"/>
    </location>
</feature>
<gene>
    <name evidence="9" type="ORF">A5742_22905</name>
</gene>
<evidence type="ECO:0000313" key="9">
    <source>
        <dbReference type="EMBL" id="OMC47908.1"/>
    </source>
</evidence>
<accession>A0ABD6QPX8</accession>
<dbReference type="Gene3D" id="1.10.230.10">
    <property type="entry name" value="Cytochrome P450-Terp, domain 2"/>
    <property type="match status" value="1"/>
</dbReference>
<dbReference type="SUPFAM" id="SSF48256">
    <property type="entry name" value="Citrate synthase"/>
    <property type="match status" value="1"/>
</dbReference>
<evidence type="ECO:0000313" key="10">
    <source>
        <dbReference type="Proteomes" id="UP000187001"/>
    </source>
</evidence>
<dbReference type="InterPro" id="IPR002020">
    <property type="entry name" value="Citrate_synthase"/>
</dbReference>
<reference evidence="9 10" key="1">
    <citation type="submission" date="2016-07" db="EMBL/GenBank/DDBJ databases">
        <authorList>
            <person name="Sutton G."/>
            <person name="Brinkac L."/>
            <person name="Sanka R."/>
            <person name="Adams M."/>
            <person name="Lau E."/>
            <person name="Kumar A."/>
            <person name="Macaden R."/>
        </authorList>
    </citation>
    <scope>NUCLEOTIDE SEQUENCE [LARGE SCALE GENOMIC DNA]</scope>
    <source>
        <strain evidence="9 10">GA-0871</strain>
    </source>
</reference>
<dbReference type="PANTHER" id="PTHR11739">
    <property type="entry name" value="CITRATE SYNTHASE"/>
    <property type="match status" value="1"/>
</dbReference>
<evidence type="ECO:0000256" key="2">
    <source>
        <dbReference type="ARBA" id="ARBA00010566"/>
    </source>
</evidence>
<dbReference type="RefSeq" id="WP_064894762.1">
    <property type="nucleotide sequence ID" value="NZ_LZKM01000078.1"/>
</dbReference>
<comment type="catalytic activity">
    <reaction evidence="5">
        <text>oxaloacetate + acetyl-CoA + H2O = citrate + CoA + H(+)</text>
        <dbReference type="Rhea" id="RHEA:16845"/>
        <dbReference type="ChEBI" id="CHEBI:15377"/>
        <dbReference type="ChEBI" id="CHEBI:15378"/>
        <dbReference type="ChEBI" id="CHEBI:16452"/>
        <dbReference type="ChEBI" id="CHEBI:16947"/>
        <dbReference type="ChEBI" id="CHEBI:57287"/>
        <dbReference type="ChEBI" id="CHEBI:57288"/>
        <dbReference type="EC" id="2.3.3.16"/>
    </reaction>
</comment>
<dbReference type="EMBL" id="MBER01000044">
    <property type="protein sequence ID" value="OMC47908.1"/>
    <property type="molecule type" value="Genomic_DNA"/>
</dbReference>
<evidence type="ECO:0000256" key="3">
    <source>
        <dbReference type="ARBA" id="ARBA00022532"/>
    </source>
</evidence>
<dbReference type="InterPro" id="IPR016143">
    <property type="entry name" value="Citrate_synth-like_sm_a-sub"/>
</dbReference>
<dbReference type="GO" id="GO:0036440">
    <property type="term" value="F:citrate synthase activity"/>
    <property type="evidence" value="ECO:0007669"/>
    <property type="project" value="UniProtKB-EC"/>
</dbReference>
<dbReference type="PIRSF" id="PIRSF001369">
    <property type="entry name" value="Citrate_synth"/>
    <property type="match status" value="1"/>
</dbReference>
<name>A0ABD6QPX8_MYCFO</name>
<dbReference type="PANTHER" id="PTHR11739:SF4">
    <property type="entry name" value="CITRATE SYNTHASE, PEROXISOMAL"/>
    <property type="match status" value="1"/>
</dbReference>
<evidence type="ECO:0000256" key="6">
    <source>
        <dbReference type="PIRNR" id="PIRNR001369"/>
    </source>
</evidence>
<dbReference type="NCBIfam" id="NF010636">
    <property type="entry name" value="PRK14033.1"/>
    <property type="match status" value="1"/>
</dbReference>
<evidence type="ECO:0000256" key="7">
    <source>
        <dbReference type="PIRSR" id="PIRSR001369-1"/>
    </source>
</evidence>
<dbReference type="GO" id="GO:0006099">
    <property type="term" value="P:tricarboxylic acid cycle"/>
    <property type="evidence" value="ECO:0007669"/>
    <property type="project" value="UniProtKB-KW"/>
</dbReference>
<comment type="pathway">
    <text evidence="1">Carbohydrate metabolism; tricarboxylic acid cycle; isocitrate from oxaloacetate: step 1/2.</text>
</comment>
<dbReference type="PRINTS" id="PR00143">
    <property type="entry name" value="CITRTSNTHASE"/>
</dbReference>